<dbReference type="InterPro" id="IPR009288">
    <property type="entry name" value="AIG2-like_dom"/>
</dbReference>
<protein>
    <submittedName>
        <fullName evidence="2">Gamma-glutamylcyclotransferase</fullName>
    </submittedName>
</protein>
<dbReference type="Pfam" id="PF06094">
    <property type="entry name" value="GGACT"/>
    <property type="match status" value="1"/>
</dbReference>
<dbReference type="EMBL" id="CP031762">
    <property type="protein sequence ID" value="AXR04543.1"/>
    <property type="molecule type" value="Genomic_DNA"/>
</dbReference>
<name>A0AAD0RMD4_PSEO7</name>
<accession>A0AAD0RMD4</accession>
<evidence type="ECO:0000313" key="2">
    <source>
        <dbReference type="EMBL" id="AXR04543.1"/>
    </source>
</evidence>
<dbReference type="SUPFAM" id="SSF110857">
    <property type="entry name" value="Gamma-glutamyl cyclotransferase-like"/>
    <property type="match status" value="1"/>
</dbReference>
<feature type="domain" description="Gamma-glutamylcyclotransferase AIG2-like" evidence="1">
    <location>
        <begin position="5"/>
        <end position="112"/>
    </location>
</feature>
<dbReference type="InterPro" id="IPR036568">
    <property type="entry name" value="GGCT-like_sf"/>
</dbReference>
<dbReference type="KEGG" id="ppis:B1L02_19445"/>
<gene>
    <name evidence="2" type="ORF">D0511_21865</name>
</gene>
<organism evidence="2 3">
    <name type="scientific">Pseudoalteromonas piscicida</name>
    <dbReference type="NCBI Taxonomy" id="43662"/>
    <lineage>
        <taxon>Bacteria</taxon>
        <taxon>Pseudomonadati</taxon>
        <taxon>Pseudomonadota</taxon>
        <taxon>Gammaproteobacteria</taxon>
        <taxon>Alteromonadales</taxon>
        <taxon>Pseudoalteromonadaceae</taxon>
        <taxon>Pseudoalteromonas</taxon>
    </lineage>
</organism>
<dbReference type="Proteomes" id="UP000258102">
    <property type="component" value="Chromosome 2"/>
</dbReference>
<evidence type="ECO:0000259" key="1">
    <source>
        <dbReference type="Pfam" id="PF06094"/>
    </source>
</evidence>
<dbReference type="AlphaFoldDB" id="A0AAD0RMD4"/>
<dbReference type="InterPro" id="IPR013024">
    <property type="entry name" value="GGCT-like"/>
</dbReference>
<dbReference type="Gene3D" id="3.10.490.10">
    <property type="entry name" value="Gamma-glutamyl cyclotransferase-like"/>
    <property type="match status" value="1"/>
</dbReference>
<proteinExistence type="predicted"/>
<evidence type="ECO:0000313" key="3">
    <source>
        <dbReference type="Proteomes" id="UP000258102"/>
    </source>
</evidence>
<sequence>MMQALFSYGTLQQEQVQLDTFGRRLEGEKAVLCGFKIGQVKITDPTVIASSQKDIHPILIATGNVEDEVEGTVFLITEAELAHADEYEMDEYQRISATAVSGQQCWIYVANQKAILVESL</sequence>
<reference evidence="2 3" key="1">
    <citation type="submission" date="2018-08" db="EMBL/GenBank/DDBJ databases">
        <title>Whole Genome Sequences of Two Pseudoalteromonas piscicida Strains, DE1-A and DE2-A, which Exhibit Strong Antibacterial Activity against Vibrio vulnificus.</title>
        <authorList>
            <person name="Richards G.P."/>
            <person name="Needleman D.S."/>
            <person name="Watson M.A."/>
            <person name="Polson S.W."/>
        </authorList>
    </citation>
    <scope>NUCLEOTIDE SEQUENCE [LARGE SCALE GENOMIC DNA]</scope>
    <source>
        <strain evidence="2 3">DE2-A</strain>
    </source>
</reference>
<dbReference type="CDD" id="cd06661">
    <property type="entry name" value="GGCT_like"/>
    <property type="match status" value="1"/>
</dbReference>